<organism evidence="2 3">
    <name type="scientific">Dentiscutata erythropus</name>
    <dbReference type="NCBI Taxonomy" id="1348616"/>
    <lineage>
        <taxon>Eukaryota</taxon>
        <taxon>Fungi</taxon>
        <taxon>Fungi incertae sedis</taxon>
        <taxon>Mucoromycota</taxon>
        <taxon>Glomeromycotina</taxon>
        <taxon>Glomeromycetes</taxon>
        <taxon>Diversisporales</taxon>
        <taxon>Gigasporaceae</taxon>
        <taxon>Dentiscutata</taxon>
    </lineage>
</organism>
<accession>A0A9N9DZI8</accession>
<dbReference type="EMBL" id="CAJVPY010006136">
    <property type="protein sequence ID" value="CAG8656936.1"/>
    <property type="molecule type" value="Genomic_DNA"/>
</dbReference>
<keyword evidence="3" id="KW-1185">Reference proteome</keyword>
<reference evidence="2" key="1">
    <citation type="submission" date="2021-06" db="EMBL/GenBank/DDBJ databases">
        <authorList>
            <person name="Kallberg Y."/>
            <person name="Tangrot J."/>
            <person name="Rosling A."/>
        </authorList>
    </citation>
    <scope>NUCLEOTIDE SEQUENCE</scope>
    <source>
        <strain evidence="2">MA453B</strain>
    </source>
</reference>
<evidence type="ECO:0000256" key="1">
    <source>
        <dbReference type="SAM" id="MobiDB-lite"/>
    </source>
</evidence>
<comment type="caution">
    <text evidence="2">The sequence shown here is derived from an EMBL/GenBank/DDBJ whole genome shotgun (WGS) entry which is preliminary data.</text>
</comment>
<evidence type="ECO:0000313" key="2">
    <source>
        <dbReference type="EMBL" id="CAG8656936.1"/>
    </source>
</evidence>
<protein>
    <submittedName>
        <fullName evidence="2">3574_t:CDS:1</fullName>
    </submittedName>
</protein>
<proteinExistence type="predicted"/>
<sequence length="61" mass="6923">MKPFTRYSDSDYALIKLDQFFFSFNGQHSWPEGNAAEDEVVSHKNEPESVEEVKEAVVKGG</sequence>
<gene>
    <name evidence="2" type="ORF">DERYTH_LOCUS10498</name>
</gene>
<evidence type="ECO:0000313" key="3">
    <source>
        <dbReference type="Proteomes" id="UP000789405"/>
    </source>
</evidence>
<dbReference type="Proteomes" id="UP000789405">
    <property type="component" value="Unassembled WGS sequence"/>
</dbReference>
<dbReference type="AlphaFoldDB" id="A0A9N9DZI8"/>
<feature type="region of interest" description="Disordered" evidence="1">
    <location>
        <begin position="42"/>
        <end position="61"/>
    </location>
</feature>
<name>A0A9N9DZI8_9GLOM</name>